<dbReference type="AlphaFoldDB" id="A0A8T9Q6L7"/>
<accession>A0A8T9Q6L7</accession>
<sequence>MLHFSRIAPVLLGAGLILGLTTAVRAQSTDLTPKYSNDFLNIGVGAEPWAWATYR</sequence>
<organism evidence="1 2">
    <name type="scientific">Hymenobacter cellulosilyticus</name>
    <dbReference type="NCBI Taxonomy" id="2932248"/>
    <lineage>
        <taxon>Bacteria</taxon>
        <taxon>Pseudomonadati</taxon>
        <taxon>Bacteroidota</taxon>
        <taxon>Cytophagia</taxon>
        <taxon>Cytophagales</taxon>
        <taxon>Hymenobacteraceae</taxon>
        <taxon>Hymenobacter</taxon>
    </lineage>
</organism>
<gene>
    <name evidence="1" type="ORF">MUN79_24050</name>
</gene>
<proteinExistence type="predicted"/>
<reference evidence="1" key="1">
    <citation type="submission" date="2022-04" db="EMBL/GenBank/DDBJ databases">
        <title>Hymenobacter sp. isolated from the air.</title>
        <authorList>
            <person name="Won M."/>
            <person name="Lee C.-M."/>
            <person name="Woen H.-Y."/>
            <person name="Kwon S.-W."/>
        </authorList>
    </citation>
    <scope>NUCLEOTIDE SEQUENCE</scope>
    <source>
        <strain evidence="1">5116S-3</strain>
    </source>
</reference>
<dbReference type="Proteomes" id="UP000831796">
    <property type="component" value="Chromosome"/>
</dbReference>
<dbReference type="EMBL" id="CP095046">
    <property type="protein sequence ID" value="UOQ71648.1"/>
    <property type="molecule type" value="Genomic_DNA"/>
</dbReference>
<dbReference type="KEGG" id="hcu:MUN79_24050"/>
<protein>
    <submittedName>
        <fullName evidence="1">Uncharacterized protein</fullName>
    </submittedName>
</protein>
<evidence type="ECO:0000313" key="2">
    <source>
        <dbReference type="Proteomes" id="UP000831796"/>
    </source>
</evidence>
<evidence type="ECO:0000313" key="1">
    <source>
        <dbReference type="EMBL" id="UOQ71648.1"/>
    </source>
</evidence>
<name>A0A8T9Q6L7_9BACT</name>
<dbReference type="RefSeq" id="WP_244675055.1">
    <property type="nucleotide sequence ID" value="NZ_CP095046.1"/>
</dbReference>
<keyword evidence="2" id="KW-1185">Reference proteome</keyword>